<comment type="catalytic activity">
    <reaction evidence="6">
        <text>(sulfur carrier)-H + L-cysteine = (sulfur carrier)-SH + L-alanine</text>
        <dbReference type="Rhea" id="RHEA:43892"/>
        <dbReference type="Rhea" id="RHEA-COMP:14737"/>
        <dbReference type="Rhea" id="RHEA-COMP:14739"/>
        <dbReference type="ChEBI" id="CHEBI:29917"/>
        <dbReference type="ChEBI" id="CHEBI:35235"/>
        <dbReference type="ChEBI" id="CHEBI:57972"/>
        <dbReference type="ChEBI" id="CHEBI:64428"/>
        <dbReference type="EC" id="2.8.1.7"/>
    </reaction>
</comment>
<dbReference type="Gene3D" id="3.40.640.10">
    <property type="entry name" value="Type I PLP-dependent aspartate aminotransferase-like (Major domain)"/>
    <property type="match status" value="1"/>
</dbReference>
<dbReference type="PIRSF" id="PIRSF005572">
    <property type="entry name" value="NifS"/>
    <property type="match status" value="1"/>
</dbReference>
<evidence type="ECO:0000259" key="7">
    <source>
        <dbReference type="Pfam" id="PF00266"/>
    </source>
</evidence>
<dbReference type="EC" id="2.8.1.7" evidence="3"/>
<evidence type="ECO:0000256" key="3">
    <source>
        <dbReference type="ARBA" id="ARBA00012239"/>
    </source>
</evidence>
<proteinExistence type="inferred from homology"/>
<comment type="similarity">
    <text evidence="2">Belongs to the class-V pyridoxal-phosphate-dependent aminotransferase family. Csd subfamily.</text>
</comment>
<evidence type="ECO:0000256" key="6">
    <source>
        <dbReference type="ARBA" id="ARBA00050776"/>
    </source>
</evidence>
<gene>
    <name evidence="8" type="ORF">GCM10007043_08910</name>
</gene>
<dbReference type="InterPro" id="IPR010969">
    <property type="entry name" value="Cys_dSase-rel_unknwn_funct"/>
</dbReference>
<dbReference type="GO" id="GO:0030170">
    <property type="term" value="F:pyridoxal phosphate binding"/>
    <property type="evidence" value="ECO:0007669"/>
    <property type="project" value="InterPro"/>
</dbReference>
<keyword evidence="9" id="KW-1185">Reference proteome</keyword>
<dbReference type="RefSeq" id="WP_054668952.1">
    <property type="nucleotide sequence ID" value="NZ_BMOF01000012.1"/>
</dbReference>
<dbReference type="Pfam" id="PF00266">
    <property type="entry name" value="Aminotran_5"/>
    <property type="match status" value="1"/>
</dbReference>
<comment type="cofactor">
    <cofactor evidence="1">
        <name>pyridoxal 5'-phosphate</name>
        <dbReference type="ChEBI" id="CHEBI:597326"/>
    </cofactor>
</comment>
<dbReference type="PANTHER" id="PTHR43586">
    <property type="entry name" value="CYSTEINE DESULFURASE"/>
    <property type="match status" value="1"/>
</dbReference>
<dbReference type="EMBL" id="BMOF01000012">
    <property type="protein sequence ID" value="GGJ97261.1"/>
    <property type="molecule type" value="Genomic_DNA"/>
</dbReference>
<dbReference type="InterPro" id="IPR015424">
    <property type="entry name" value="PyrdxlP-dep_Trfase"/>
</dbReference>
<reference evidence="8" key="1">
    <citation type="journal article" date="2014" name="Int. J. Syst. Evol. Microbiol.">
        <title>Complete genome sequence of Corynebacterium casei LMG S-19264T (=DSM 44701T), isolated from a smear-ripened cheese.</title>
        <authorList>
            <consortium name="US DOE Joint Genome Institute (JGI-PGF)"/>
            <person name="Walter F."/>
            <person name="Albersmeier A."/>
            <person name="Kalinowski J."/>
            <person name="Ruckert C."/>
        </authorList>
    </citation>
    <scope>NUCLEOTIDE SEQUENCE</scope>
    <source>
        <strain evidence="8">JCM 14719</strain>
    </source>
</reference>
<dbReference type="InterPro" id="IPR000192">
    <property type="entry name" value="Aminotrans_V_dom"/>
</dbReference>
<protein>
    <recommendedName>
        <fullName evidence="3">cysteine desulfurase</fullName>
        <ecNumber evidence="3">2.8.1.7</ecNumber>
    </recommendedName>
</protein>
<evidence type="ECO:0000256" key="2">
    <source>
        <dbReference type="ARBA" id="ARBA00010447"/>
    </source>
</evidence>
<comment type="caution">
    <text evidence="8">The sequence shown here is derived from an EMBL/GenBank/DDBJ whole genome shotgun (WGS) entry which is preliminary data.</text>
</comment>
<evidence type="ECO:0000313" key="8">
    <source>
        <dbReference type="EMBL" id="GGJ97261.1"/>
    </source>
</evidence>
<evidence type="ECO:0000256" key="1">
    <source>
        <dbReference type="ARBA" id="ARBA00001933"/>
    </source>
</evidence>
<evidence type="ECO:0000313" key="9">
    <source>
        <dbReference type="Proteomes" id="UP000637720"/>
    </source>
</evidence>
<name>A0A8J3BC71_9BACI</name>
<sequence length="386" mass="40926">MTRTIRYLDNAASTWPKPPAVVEAMKACVEAFAANPGRGSHALAQKAARVVAQARAHLARLFGVRNPNDLFFFANATQALNQALKGYLRAGDHVVASAVEHNAVRRPLEHLRRTRGVEVTYVPPRENGLFAADDFLAALRPNTRLVAVTHASNVTGVILPVADIGERLRSRGVPLLVDASQTAGVLPIDVTAMNIALLAFPGHKGLYGPQGTGGLYAAPDLELEPLVHGGTGSHSEEADQPAVRPERYESGTLNTPGIAGLLEGVKFVLETGVEILHRHEWGLARETIERLSAIPGVRVYGPPPSIERIGVVSFSIAGVDPAEVAAILDREYGIAVRAGLHCSPLGHETIGTRDGGTVRASFGYFNGPDDVEALAAAVREIAAAFS</sequence>
<dbReference type="CDD" id="cd06453">
    <property type="entry name" value="SufS_like"/>
    <property type="match status" value="1"/>
</dbReference>
<dbReference type="InterPro" id="IPR016454">
    <property type="entry name" value="Cysteine_dSase"/>
</dbReference>
<dbReference type="InterPro" id="IPR015421">
    <property type="entry name" value="PyrdxlP-dep_Trfase_major"/>
</dbReference>
<dbReference type="InterPro" id="IPR015422">
    <property type="entry name" value="PyrdxlP-dep_Trfase_small"/>
</dbReference>
<dbReference type="Gene3D" id="3.90.1150.10">
    <property type="entry name" value="Aspartate Aminotransferase, domain 1"/>
    <property type="match status" value="1"/>
</dbReference>
<dbReference type="NCBIfam" id="TIGR01977">
    <property type="entry name" value="am_tr_V_EF2568"/>
    <property type="match status" value="1"/>
</dbReference>
<organism evidence="8 9">
    <name type="scientific">Calditerricola satsumensis</name>
    <dbReference type="NCBI Taxonomy" id="373054"/>
    <lineage>
        <taxon>Bacteria</taxon>
        <taxon>Bacillati</taxon>
        <taxon>Bacillota</taxon>
        <taxon>Bacilli</taxon>
        <taxon>Bacillales</taxon>
        <taxon>Bacillaceae</taxon>
        <taxon>Calditerricola</taxon>
    </lineage>
</organism>
<dbReference type="PANTHER" id="PTHR43586:SF4">
    <property type="entry name" value="ISOPENICILLIN N EPIMERASE"/>
    <property type="match status" value="1"/>
</dbReference>
<reference evidence="8" key="2">
    <citation type="submission" date="2020-09" db="EMBL/GenBank/DDBJ databases">
        <authorList>
            <person name="Sun Q."/>
            <person name="Ohkuma M."/>
        </authorList>
    </citation>
    <scope>NUCLEOTIDE SEQUENCE</scope>
    <source>
        <strain evidence="8">JCM 14719</strain>
    </source>
</reference>
<dbReference type="GO" id="GO:0031071">
    <property type="term" value="F:cysteine desulfurase activity"/>
    <property type="evidence" value="ECO:0007669"/>
    <property type="project" value="UniProtKB-EC"/>
</dbReference>
<feature type="domain" description="Aminotransferase class V" evidence="7">
    <location>
        <begin position="7"/>
        <end position="374"/>
    </location>
</feature>
<evidence type="ECO:0000256" key="4">
    <source>
        <dbReference type="ARBA" id="ARBA00022679"/>
    </source>
</evidence>
<keyword evidence="4" id="KW-0808">Transferase</keyword>
<dbReference type="AlphaFoldDB" id="A0A8J3BC71"/>
<dbReference type="Proteomes" id="UP000637720">
    <property type="component" value="Unassembled WGS sequence"/>
</dbReference>
<dbReference type="SUPFAM" id="SSF53383">
    <property type="entry name" value="PLP-dependent transferases"/>
    <property type="match status" value="1"/>
</dbReference>
<dbReference type="InterPro" id="IPR010970">
    <property type="entry name" value="Cys_dSase_SufS"/>
</dbReference>
<keyword evidence="5" id="KW-0663">Pyridoxal phosphate</keyword>
<dbReference type="GO" id="GO:0006534">
    <property type="term" value="P:cysteine metabolic process"/>
    <property type="evidence" value="ECO:0007669"/>
    <property type="project" value="InterPro"/>
</dbReference>
<evidence type="ECO:0000256" key="5">
    <source>
        <dbReference type="ARBA" id="ARBA00022898"/>
    </source>
</evidence>
<accession>A0A8J3BC71</accession>